<dbReference type="Proteomes" id="UP000244168">
    <property type="component" value="Unassembled WGS sequence"/>
</dbReference>
<evidence type="ECO:0000256" key="1">
    <source>
        <dbReference type="SAM" id="Phobius"/>
    </source>
</evidence>
<dbReference type="RefSeq" id="WP_107829191.1">
    <property type="nucleotide sequence ID" value="NZ_CP160205.1"/>
</dbReference>
<sequence>MDYQIFIYSVRVWLSAVFLSPVLVLIPDGQLFKMTLSDWSIYLSVVLLSIFFSIPCFLSLWLAVNLVQFSSWHIMLKKLSLCIIGVAFTILPFFVLLGSEATFNDSSSPVLAYVLVICAGIWFYRLTPR</sequence>
<gene>
    <name evidence="2" type="ORF">C8P68_105200</name>
</gene>
<organism evidence="2 3">
    <name type="scientific">Mucilaginibacter yixingensis</name>
    <dbReference type="NCBI Taxonomy" id="1295612"/>
    <lineage>
        <taxon>Bacteria</taxon>
        <taxon>Pseudomonadati</taxon>
        <taxon>Bacteroidota</taxon>
        <taxon>Sphingobacteriia</taxon>
        <taxon>Sphingobacteriales</taxon>
        <taxon>Sphingobacteriaceae</taxon>
        <taxon>Mucilaginibacter</taxon>
    </lineage>
</organism>
<keyword evidence="1" id="KW-0812">Transmembrane</keyword>
<feature type="transmembrane region" description="Helical" evidence="1">
    <location>
        <begin position="5"/>
        <end position="27"/>
    </location>
</feature>
<proteinExistence type="predicted"/>
<dbReference type="AlphaFoldDB" id="A0A2T5J8A5"/>
<dbReference type="EMBL" id="QAOQ01000005">
    <property type="protein sequence ID" value="PTQ95693.1"/>
    <property type="molecule type" value="Genomic_DNA"/>
</dbReference>
<name>A0A2T5J8A5_9SPHI</name>
<evidence type="ECO:0000313" key="2">
    <source>
        <dbReference type="EMBL" id="PTQ95693.1"/>
    </source>
</evidence>
<keyword evidence="1" id="KW-0472">Membrane</keyword>
<comment type="caution">
    <text evidence="2">The sequence shown here is derived from an EMBL/GenBank/DDBJ whole genome shotgun (WGS) entry which is preliminary data.</text>
</comment>
<feature type="transmembrane region" description="Helical" evidence="1">
    <location>
        <begin position="110"/>
        <end position="127"/>
    </location>
</feature>
<feature type="transmembrane region" description="Helical" evidence="1">
    <location>
        <begin position="79"/>
        <end position="98"/>
    </location>
</feature>
<evidence type="ECO:0000313" key="3">
    <source>
        <dbReference type="Proteomes" id="UP000244168"/>
    </source>
</evidence>
<feature type="transmembrane region" description="Helical" evidence="1">
    <location>
        <begin position="39"/>
        <end position="67"/>
    </location>
</feature>
<reference evidence="2 3" key="1">
    <citation type="submission" date="2018-04" db="EMBL/GenBank/DDBJ databases">
        <title>Genomic Encyclopedia of Archaeal and Bacterial Type Strains, Phase II (KMG-II): from individual species to whole genera.</title>
        <authorList>
            <person name="Goeker M."/>
        </authorList>
    </citation>
    <scope>NUCLEOTIDE SEQUENCE [LARGE SCALE GENOMIC DNA]</scope>
    <source>
        <strain evidence="2 3">DSM 26809</strain>
    </source>
</reference>
<keyword evidence="1" id="KW-1133">Transmembrane helix</keyword>
<accession>A0A2T5J8A5</accession>
<keyword evidence="3" id="KW-1185">Reference proteome</keyword>
<protein>
    <submittedName>
        <fullName evidence="2">Uncharacterized protein</fullName>
    </submittedName>
</protein>
<dbReference type="OrthoDB" id="9959520at2"/>